<dbReference type="InterPro" id="IPR035906">
    <property type="entry name" value="MetI-like_sf"/>
</dbReference>
<evidence type="ECO:0000256" key="1">
    <source>
        <dbReference type="ARBA" id="ARBA00004429"/>
    </source>
</evidence>
<feature type="transmembrane region" description="Helical" evidence="8">
    <location>
        <begin position="259"/>
        <end position="278"/>
    </location>
</feature>
<feature type="domain" description="ABC transmembrane type-1" evidence="9">
    <location>
        <begin position="367"/>
        <end position="559"/>
    </location>
</feature>
<evidence type="ECO:0000313" key="10">
    <source>
        <dbReference type="EMBL" id="NYZ21054.1"/>
    </source>
</evidence>
<feature type="transmembrane region" description="Helical" evidence="8">
    <location>
        <begin position="412"/>
        <end position="440"/>
    </location>
</feature>
<feature type="transmembrane region" description="Helical" evidence="8">
    <location>
        <begin position="370"/>
        <end position="392"/>
    </location>
</feature>
<comment type="caution">
    <text evidence="10">The sequence shown here is derived from an EMBL/GenBank/DDBJ whole genome shotgun (WGS) entry which is preliminary data.</text>
</comment>
<keyword evidence="4" id="KW-0997">Cell inner membrane</keyword>
<sequence length="567" mass="60763">MVAIPAPADATSRLPRQLGLCILFGATAAVLLVLTVYPMIWLLIGSLHGKSGYGFSHFLELREKFAFTSILVNSWVFAVGSAGLALLVGITLAVLVSRTDVPFKRLARMTAILAFVSPPWLTAMAYVYIASPNAGFANLLLDQLFGVKPFNIQSMGGMIFVTALFLYSFVFLTVEAALASVDGSFEEAARVSGARPFTVVRTVTLPLVAPAVVSAAAFSVIIAWGLFAVPAILGMPARIYVFSTQLYLFLNAFPPRLELAAAMGVIFVATALVVGLLVRLARRQRGRSFAVLAGKGMKAAAMPLGRWRPAWAAFVVLVTVVAVAGPYVVVLWMSLNAQSFGGFSFASLSFANFHYVIFEYFAFWRITGNSLTIAAMEVAIVLLVATLVSYFVRRTNLPGRTLLQGAAMYTILVPSVAFLTAVMWAWIGSAAGLYGGLLLIAMTQAARSLPIATRNIGDGFGQIDRSLEEAASICGAGRARIAATVTLPLLRPVLFATFTLVALSALRDLNTPLFLGGGSTRSMTLPVLIFQLWSETRTGEAAALTIVLLLITLALFLPLSRAFRRIH</sequence>
<keyword evidence="11" id="KW-1185">Reference proteome</keyword>
<keyword evidence="7 8" id="KW-0472">Membrane</keyword>
<evidence type="ECO:0000256" key="3">
    <source>
        <dbReference type="ARBA" id="ARBA00022475"/>
    </source>
</evidence>
<dbReference type="PANTHER" id="PTHR43357:SF4">
    <property type="entry name" value="INNER MEMBRANE ABC TRANSPORTER PERMEASE PROTEIN YDCV"/>
    <property type="match status" value="1"/>
</dbReference>
<dbReference type="SUPFAM" id="SSF161098">
    <property type="entry name" value="MetI-like"/>
    <property type="match status" value="2"/>
</dbReference>
<evidence type="ECO:0000256" key="2">
    <source>
        <dbReference type="ARBA" id="ARBA00022448"/>
    </source>
</evidence>
<feature type="domain" description="ABC transmembrane type-1" evidence="9">
    <location>
        <begin position="71"/>
        <end position="278"/>
    </location>
</feature>
<feature type="transmembrane region" description="Helical" evidence="8">
    <location>
        <begin position="339"/>
        <end position="358"/>
    </location>
</feature>
<dbReference type="PANTHER" id="PTHR43357">
    <property type="entry name" value="INNER MEMBRANE ABC TRANSPORTER PERMEASE PROTEIN YDCV"/>
    <property type="match status" value="1"/>
</dbReference>
<comment type="subcellular location">
    <subcellularLocation>
        <location evidence="1">Cell inner membrane</location>
        <topology evidence="1">Multi-pass membrane protein</topology>
    </subcellularLocation>
    <subcellularLocation>
        <location evidence="8">Cell membrane</location>
        <topology evidence="8">Multi-pass membrane protein</topology>
    </subcellularLocation>
</comment>
<evidence type="ECO:0000313" key="11">
    <source>
        <dbReference type="Proteomes" id="UP000584642"/>
    </source>
</evidence>
<evidence type="ECO:0000256" key="5">
    <source>
        <dbReference type="ARBA" id="ARBA00022692"/>
    </source>
</evidence>
<gene>
    <name evidence="10" type="ORF">HND93_15165</name>
</gene>
<dbReference type="CDD" id="cd06261">
    <property type="entry name" value="TM_PBP2"/>
    <property type="match status" value="2"/>
</dbReference>
<feature type="transmembrane region" description="Helical" evidence="8">
    <location>
        <begin position="150"/>
        <end position="174"/>
    </location>
</feature>
<evidence type="ECO:0000256" key="6">
    <source>
        <dbReference type="ARBA" id="ARBA00022989"/>
    </source>
</evidence>
<feature type="transmembrane region" description="Helical" evidence="8">
    <location>
        <begin position="311"/>
        <end position="333"/>
    </location>
</feature>
<name>A0ABX2TA49_9PROT</name>
<feature type="transmembrane region" description="Helical" evidence="8">
    <location>
        <begin position="75"/>
        <end position="97"/>
    </location>
</feature>
<comment type="similarity">
    <text evidence="8">Belongs to the binding-protein-dependent transport system permease family.</text>
</comment>
<evidence type="ECO:0000256" key="8">
    <source>
        <dbReference type="RuleBase" id="RU363032"/>
    </source>
</evidence>
<keyword evidence="6 8" id="KW-1133">Transmembrane helix</keyword>
<organism evidence="10 11">
    <name type="scientific">Azospirillum oleiclasticum</name>
    <dbReference type="NCBI Taxonomy" id="2735135"/>
    <lineage>
        <taxon>Bacteria</taxon>
        <taxon>Pseudomonadati</taxon>
        <taxon>Pseudomonadota</taxon>
        <taxon>Alphaproteobacteria</taxon>
        <taxon>Rhodospirillales</taxon>
        <taxon>Azospirillaceae</taxon>
        <taxon>Azospirillum</taxon>
    </lineage>
</organism>
<keyword evidence="3" id="KW-1003">Cell membrane</keyword>
<accession>A0ABX2TA49</accession>
<evidence type="ECO:0000259" key="9">
    <source>
        <dbReference type="PROSITE" id="PS50928"/>
    </source>
</evidence>
<dbReference type="Gene3D" id="1.10.3720.10">
    <property type="entry name" value="MetI-like"/>
    <property type="match status" value="2"/>
</dbReference>
<keyword evidence="5 8" id="KW-0812">Transmembrane</keyword>
<dbReference type="RefSeq" id="WP_180282824.1">
    <property type="nucleotide sequence ID" value="NZ_JABFDB010000010.1"/>
</dbReference>
<dbReference type="PROSITE" id="PS50928">
    <property type="entry name" value="ABC_TM1"/>
    <property type="match status" value="2"/>
</dbReference>
<evidence type="ECO:0000256" key="7">
    <source>
        <dbReference type="ARBA" id="ARBA00023136"/>
    </source>
</evidence>
<feature type="transmembrane region" description="Helical" evidence="8">
    <location>
        <begin position="541"/>
        <end position="559"/>
    </location>
</feature>
<dbReference type="InterPro" id="IPR000515">
    <property type="entry name" value="MetI-like"/>
</dbReference>
<dbReference type="EMBL" id="JABFDB010000010">
    <property type="protein sequence ID" value="NYZ21054.1"/>
    <property type="molecule type" value="Genomic_DNA"/>
</dbReference>
<reference evidence="10 11" key="1">
    <citation type="submission" date="2020-05" db="EMBL/GenBank/DDBJ databases">
        <title>Azospirillum oleiclasticum sp. nov, a nitrogen-fixing and heavy crude oil-emulsifying bacterium isolated from the crude oil of Yumen Oilfield.</title>
        <authorList>
            <person name="Wu D."/>
            <person name="Cai M."/>
            <person name="Zhang X."/>
        </authorList>
    </citation>
    <scope>NUCLEOTIDE SEQUENCE [LARGE SCALE GENOMIC DNA]</scope>
    <source>
        <strain evidence="10 11">ROY-1-1-2</strain>
    </source>
</reference>
<feature type="transmembrane region" description="Helical" evidence="8">
    <location>
        <begin position="109"/>
        <end position="130"/>
    </location>
</feature>
<dbReference type="Pfam" id="PF00528">
    <property type="entry name" value="BPD_transp_1"/>
    <property type="match status" value="2"/>
</dbReference>
<feature type="transmembrane region" description="Helical" evidence="8">
    <location>
        <begin position="488"/>
        <end position="506"/>
    </location>
</feature>
<evidence type="ECO:0000256" key="4">
    <source>
        <dbReference type="ARBA" id="ARBA00022519"/>
    </source>
</evidence>
<protein>
    <submittedName>
        <fullName evidence="10">Iron ABC transporter permease</fullName>
    </submittedName>
</protein>
<keyword evidence="2 8" id="KW-0813">Transport</keyword>
<dbReference type="Proteomes" id="UP000584642">
    <property type="component" value="Unassembled WGS sequence"/>
</dbReference>
<feature type="transmembrane region" description="Helical" evidence="8">
    <location>
        <begin position="211"/>
        <end position="239"/>
    </location>
</feature>
<proteinExistence type="inferred from homology"/>
<feature type="transmembrane region" description="Helical" evidence="8">
    <location>
        <begin position="20"/>
        <end position="44"/>
    </location>
</feature>